<protein>
    <submittedName>
        <fullName evidence="2">Uncharacterized protein</fullName>
    </submittedName>
</protein>
<dbReference type="EMBL" id="JADOEL010000005">
    <property type="protein sequence ID" value="MBF8177672.1"/>
    <property type="molecule type" value="Genomic_DNA"/>
</dbReference>
<keyword evidence="1" id="KW-0472">Membrane</keyword>
<gene>
    <name evidence="2" type="ORF">IXC47_08270</name>
</gene>
<evidence type="ECO:0000313" key="2">
    <source>
        <dbReference type="EMBL" id="MBF8177672.1"/>
    </source>
</evidence>
<evidence type="ECO:0000313" key="3">
    <source>
        <dbReference type="Proteomes" id="UP000657372"/>
    </source>
</evidence>
<comment type="caution">
    <text evidence="2">The sequence shown here is derived from an EMBL/GenBank/DDBJ whole genome shotgun (WGS) entry which is preliminary data.</text>
</comment>
<proteinExistence type="predicted"/>
<dbReference type="Proteomes" id="UP000657372">
    <property type="component" value="Unassembled WGS sequence"/>
</dbReference>
<reference evidence="2 3" key="1">
    <citation type="submission" date="2020-11" db="EMBL/GenBank/DDBJ databases">
        <title>WGS of Herminiimonas contaminans strain Marseille-Q4544 isolated from planarians Schmidtea mediterranea.</title>
        <authorList>
            <person name="Kangale L."/>
        </authorList>
    </citation>
    <scope>NUCLEOTIDE SEQUENCE [LARGE SCALE GENOMIC DNA]</scope>
    <source>
        <strain evidence="2 3">Marseille-Q4544</strain>
    </source>
</reference>
<name>A0ABS0ES42_9BURK</name>
<keyword evidence="3" id="KW-1185">Reference proteome</keyword>
<sequence>MGGIGDAIGEALVKIAILLVIATASITTLLIYGVPWAWSYIKPWLHSVTG</sequence>
<feature type="transmembrane region" description="Helical" evidence="1">
    <location>
        <begin position="12"/>
        <end position="38"/>
    </location>
</feature>
<dbReference type="RefSeq" id="WP_195875264.1">
    <property type="nucleotide sequence ID" value="NZ_JADOEL010000005.1"/>
</dbReference>
<organism evidence="2 3">
    <name type="scientific">Herminiimonas contaminans</name>
    <dbReference type="NCBI Taxonomy" id="1111140"/>
    <lineage>
        <taxon>Bacteria</taxon>
        <taxon>Pseudomonadati</taxon>
        <taxon>Pseudomonadota</taxon>
        <taxon>Betaproteobacteria</taxon>
        <taxon>Burkholderiales</taxon>
        <taxon>Oxalobacteraceae</taxon>
        <taxon>Herminiimonas</taxon>
    </lineage>
</organism>
<accession>A0ABS0ES42</accession>
<keyword evidence="1" id="KW-0812">Transmembrane</keyword>
<keyword evidence="1" id="KW-1133">Transmembrane helix</keyword>
<evidence type="ECO:0000256" key="1">
    <source>
        <dbReference type="SAM" id="Phobius"/>
    </source>
</evidence>